<sequence length="83" mass="8819">MKDLDEVGDLVGGGNSAMLSILRPYYSMVEMAANGNRQGVGSYMHVLPDEEYGDKPIYSVGASFSGGIEPAGMKHGFLTRAFG</sequence>
<dbReference type="WBParaSite" id="SMUV_0000386101-mRNA-1">
    <property type="protein sequence ID" value="SMUV_0000386101-mRNA-1"/>
    <property type="gene ID" value="SMUV_0000386101"/>
</dbReference>
<evidence type="ECO:0000313" key="1">
    <source>
        <dbReference type="Proteomes" id="UP000046393"/>
    </source>
</evidence>
<name>A0A0N5AHK5_9BILA</name>
<proteinExistence type="predicted"/>
<dbReference type="AlphaFoldDB" id="A0A0N5AHK5"/>
<protein>
    <submittedName>
        <fullName evidence="2">Omp85 domain-containing protein</fullName>
    </submittedName>
</protein>
<keyword evidence="1" id="KW-1185">Reference proteome</keyword>
<organism evidence="1 2">
    <name type="scientific">Syphacia muris</name>
    <dbReference type="NCBI Taxonomy" id="451379"/>
    <lineage>
        <taxon>Eukaryota</taxon>
        <taxon>Metazoa</taxon>
        <taxon>Ecdysozoa</taxon>
        <taxon>Nematoda</taxon>
        <taxon>Chromadorea</taxon>
        <taxon>Rhabditida</taxon>
        <taxon>Spirurina</taxon>
        <taxon>Oxyuridomorpha</taxon>
        <taxon>Oxyuroidea</taxon>
        <taxon>Oxyuridae</taxon>
        <taxon>Syphacia</taxon>
    </lineage>
</organism>
<reference evidence="2" key="1">
    <citation type="submission" date="2017-02" db="UniProtKB">
        <authorList>
            <consortium name="WormBaseParasite"/>
        </authorList>
    </citation>
    <scope>IDENTIFICATION</scope>
</reference>
<evidence type="ECO:0000313" key="2">
    <source>
        <dbReference type="WBParaSite" id="SMUV_0000386101-mRNA-1"/>
    </source>
</evidence>
<dbReference type="Proteomes" id="UP000046393">
    <property type="component" value="Unplaced"/>
</dbReference>
<accession>A0A0N5AHK5</accession>